<evidence type="ECO:0000256" key="6">
    <source>
        <dbReference type="SAM" id="Phobius"/>
    </source>
</evidence>
<gene>
    <name evidence="7" type="ORF">LABB0372_LOCUS1255</name>
</gene>
<keyword evidence="4 6" id="KW-1133">Transmembrane helix</keyword>
<evidence type="ECO:0000256" key="1">
    <source>
        <dbReference type="ARBA" id="ARBA00004127"/>
    </source>
</evidence>
<dbReference type="AlphaFoldDB" id="A0A7S2VUN9"/>
<evidence type="ECO:0000256" key="4">
    <source>
        <dbReference type="ARBA" id="ARBA00022989"/>
    </source>
</evidence>
<dbReference type="PANTHER" id="PTHR31851">
    <property type="entry name" value="FE(2+)/MN(2+) TRANSPORTER PCL1"/>
    <property type="match status" value="1"/>
</dbReference>
<reference evidence="7" key="1">
    <citation type="submission" date="2021-01" db="EMBL/GenBank/DDBJ databases">
        <authorList>
            <person name="Corre E."/>
            <person name="Pelletier E."/>
            <person name="Niang G."/>
            <person name="Scheremetjew M."/>
            <person name="Finn R."/>
            <person name="Kale V."/>
            <person name="Holt S."/>
            <person name="Cochrane G."/>
            <person name="Meng A."/>
            <person name="Brown T."/>
            <person name="Cohen L."/>
        </authorList>
    </citation>
    <scope>NUCLEOTIDE SEQUENCE</scope>
    <source>
        <strain evidence="7">Grappler Inlet BC</strain>
    </source>
</reference>
<protein>
    <submittedName>
        <fullName evidence="7">Uncharacterized protein</fullName>
    </submittedName>
</protein>
<evidence type="ECO:0000256" key="2">
    <source>
        <dbReference type="ARBA" id="ARBA00007049"/>
    </source>
</evidence>
<keyword evidence="3 6" id="KW-0812">Transmembrane</keyword>
<name>A0A7S2VUN9_9APIC</name>
<dbReference type="CDD" id="cd02434">
    <property type="entry name" value="Nodulin-21_like_3"/>
    <property type="match status" value="1"/>
</dbReference>
<keyword evidence="5 6" id="KW-0472">Membrane</keyword>
<comment type="subcellular location">
    <subcellularLocation>
        <location evidence="1">Endomembrane system</location>
        <topology evidence="1">Multi-pass membrane protein</topology>
    </subcellularLocation>
</comment>
<dbReference type="EMBL" id="HBHB01002690">
    <property type="protein sequence ID" value="CAD9649799.1"/>
    <property type="molecule type" value="Transcribed_RNA"/>
</dbReference>
<proteinExistence type="inferred from homology"/>
<dbReference type="InterPro" id="IPR008217">
    <property type="entry name" value="Ccc1_fam"/>
</dbReference>
<comment type="similarity">
    <text evidence="2">Belongs to the CCC1 family.</text>
</comment>
<evidence type="ECO:0000256" key="3">
    <source>
        <dbReference type="ARBA" id="ARBA00022692"/>
    </source>
</evidence>
<feature type="transmembrane region" description="Helical" evidence="6">
    <location>
        <begin position="292"/>
        <end position="312"/>
    </location>
</feature>
<organism evidence="7">
    <name type="scientific">Lankesteria abbotti</name>
    <dbReference type="NCBI Taxonomy" id="340204"/>
    <lineage>
        <taxon>Eukaryota</taxon>
        <taxon>Sar</taxon>
        <taxon>Alveolata</taxon>
        <taxon>Apicomplexa</taxon>
        <taxon>Conoidasida</taxon>
        <taxon>Gregarinasina</taxon>
        <taxon>Eugregarinorida</taxon>
        <taxon>Lecudinidae</taxon>
        <taxon>Lankesteria</taxon>
    </lineage>
</organism>
<dbReference type="GO" id="GO:0030026">
    <property type="term" value="P:intracellular manganese ion homeostasis"/>
    <property type="evidence" value="ECO:0007669"/>
    <property type="project" value="InterPro"/>
</dbReference>
<dbReference type="GO" id="GO:0005384">
    <property type="term" value="F:manganese ion transmembrane transporter activity"/>
    <property type="evidence" value="ECO:0007669"/>
    <property type="project" value="InterPro"/>
</dbReference>
<dbReference type="GO" id="GO:0012505">
    <property type="term" value="C:endomembrane system"/>
    <property type="evidence" value="ECO:0007669"/>
    <property type="project" value="UniProtKB-SubCell"/>
</dbReference>
<sequence>MEVSPAKGKRLLCDDVDHADERRRSSLPSLSSGGVALTVTDERRIAFNNRDVEASRLAHQNMLGGGVPLQSKDHLRRGAMASSDYLRSIVFGGLDGIATIFATVSGCLGAGLNPLQTLIVGTGNLLANAIAMGFGEYLSSGAEEEFIDSERRKEEWEFEHCPEEEKREMVEIYIHRYGFSKEDAEEAINLASKYKEFFISHMMAEELGLLLTDAPGDEGTTAASKGLVMFASFAAFGLVPLAAFFVVHTGLVNHNFNTPTASFFITALFSCVTLFILGVLKSKFVAHNSAVRAGLTMVMNGGGAGFVAFLVGTSLQHLAGTKQVLD</sequence>
<accession>A0A7S2VUN9</accession>
<evidence type="ECO:0000313" key="7">
    <source>
        <dbReference type="EMBL" id="CAD9649799.1"/>
    </source>
</evidence>
<feature type="transmembrane region" description="Helical" evidence="6">
    <location>
        <begin position="260"/>
        <end position="280"/>
    </location>
</feature>
<feature type="transmembrane region" description="Helical" evidence="6">
    <location>
        <begin position="227"/>
        <end position="248"/>
    </location>
</feature>
<evidence type="ECO:0000256" key="5">
    <source>
        <dbReference type="ARBA" id="ARBA00023136"/>
    </source>
</evidence>
<dbReference type="Pfam" id="PF01988">
    <property type="entry name" value="VIT1"/>
    <property type="match status" value="1"/>
</dbReference>